<keyword evidence="1" id="KW-0812">Transmembrane</keyword>
<dbReference type="AlphaFoldDB" id="A0A0V0GR68"/>
<keyword evidence="1" id="KW-0472">Membrane</keyword>
<proteinExistence type="predicted"/>
<organism evidence="2">
    <name type="scientific">Solanum chacoense</name>
    <name type="common">Chaco potato</name>
    <dbReference type="NCBI Taxonomy" id="4108"/>
    <lineage>
        <taxon>Eukaryota</taxon>
        <taxon>Viridiplantae</taxon>
        <taxon>Streptophyta</taxon>
        <taxon>Embryophyta</taxon>
        <taxon>Tracheophyta</taxon>
        <taxon>Spermatophyta</taxon>
        <taxon>Magnoliopsida</taxon>
        <taxon>eudicotyledons</taxon>
        <taxon>Gunneridae</taxon>
        <taxon>Pentapetalae</taxon>
        <taxon>asterids</taxon>
        <taxon>lamiids</taxon>
        <taxon>Solanales</taxon>
        <taxon>Solanaceae</taxon>
        <taxon>Solanoideae</taxon>
        <taxon>Solaneae</taxon>
        <taxon>Solanum</taxon>
    </lineage>
</organism>
<protein>
    <submittedName>
        <fullName evidence="2">Putative ovule protein</fullName>
    </submittedName>
</protein>
<feature type="transmembrane region" description="Helical" evidence="1">
    <location>
        <begin position="41"/>
        <end position="62"/>
    </location>
</feature>
<reference evidence="2" key="1">
    <citation type="submission" date="2015-12" db="EMBL/GenBank/DDBJ databases">
        <title>Gene expression during late stages of embryo sac development: a critical building block for successful pollen-pistil interactions.</title>
        <authorList>
            <person name="Liu Y."/>
            <person name="Joly V."/>
            <person name="Sabar M."/>
            <person name="Matton D.P."/>
        </authorList>
    </citation>
    <scope>NUCLEOTIDE SEQUENCE</scope>
</reference>
<evidence type="ECO:0000313" key="2">
    <source>
        <dbReference type="EMBL" id="JAP09824.1"/>
    </source>
</evidence>
<accession>A0A0V0GR68</accession>
<keyword evidence="1" id="KW-1133">Transmembrane helix</keyword>
<sequence>MLVHISSNYIPITNKIKKRKNWITVAAINRNPESPYYCSSLVYSSAAVSPFFLLCFLAYLWFLKNLGSIPLVEL</sequence>
<name>A0A0V0GR68_SOLCH</name>
<dbReference type="EMBL" id="GEDG01034258">
    <property type="protein sequence ID" value="JAP09824.1"/>
    <property type="molecule type" value="Transcribed_RNA"/>
</dbReference>
<evidence type="ECO:0000256" key="1">
    <source>
        <dbReference type="SAM" id="Phobius"/>
    </source>
</evidence>